<dbReference type="InterPro" id="IPR001608">
    <property type="entry name" value="Ala_racemase_N"/>
</dbReference>
<dbReference type="GO" id="GO:0008721">
    <property type="term" value="F:D-serine ammonia-lyase activity"/>
    <property type="evidence" value="ECO:0007669"/>
    <property type="project" value="TreeGrafter"/>
</dbReference>
<reference evidence="3" key="1">
    <citation type="submission" date="2016-10" db="EMBL/GenBank/DDBJ databases">
        <authorList>
            <person name="Varghese N."/>
            <person name="Submissions S."/>
        </authorList>
    </citation>
    <scope>NUCLEOTIDE SEQUENCE [LARGE SCALE GENOMIC DNA]</scope>
    <source>
        <strain evidence="3">DSM 21772</strain>
    </source>
</reference>
<dbReference type="SUPFAM" id="SSF51419">
    <property type="entry name" value="PLP-binding barrel"/>
    <property type="match status" value="1"/>
</dbReference>
<protein>
    <submittedName>
        <fullName evidence="2">D-serine deaminase, pyridoxal phosphate-dependent</fullName>
    </submittedName>
</protein>
<dbReference type="Pfam" id="PF01168">
    <property type="entry name" value="Ala_racemase_N"/>
    <property type="match status" value="1"/>
</dbReference>
<evidence type="ECO:0000259" key="1">
    <source>
        <dbReference type="Pfam" id="PF01168"/>
    </source>
</evidence>
<dbReference type="InterPro" id="IPR051466">
    <property type="entry name" value="D-amino_acid_metab_enzyme"/>
</dbReference>
<dbReference type="AlphaFoldDB" id="A0A1H1XQC8"/>
<dbReference type="OrthoDB" id="2445260at2"/>
<dbReference type="GO" id="GO:0036088">
    <property type="term" value="P:D-serine catabolic process"/>
    <property type="evidence" value="ECO:0007669"/>
    <property type="project" value="TreeGrafter"/>
</dbReference>
<evidence type="ECO:0000313" key="3">
    <source>
        <dbReference type="Proteomes" id="UP000181956"/>
    </source>
</evidence>
<dbReference type="EMBL" id="LT629742">
    <property type="protein sequence ID" value="SDT11271.1"/>
    <property type="molecule type" value="Genomic_DNA"/>
</dbReference>
<accession>A0A1H1XQC8</accession>
<dbReference type="InterPro" id="IPR029066">
    <property type="entry name" value="PLP-binding_barrel"/>
</dbReference>
<gene>
    <name evidence="2" type="ORF">SAMN04489834_2853</name>
</gene>
<proteinExistence type="predicted"/>
<feature type="domain" description="Alanine racemase N-terminal" evidence="1">
    <location>
        <begin position="52"/>
        <end position="237"/>
    </location>
</feature>
<dbReference type="Gene3D" id="3.20.20.10">
    <property type="entry name" value="Alanine racemase"/>
    <property type="match status" value="1"/>
</dbReference>
<organism evidence="2 3">
    <name type="scientific">Microterricola viridarii</name>
    <dbReference type="NCBI Taxonomy" id="412690"/>
    <lineage>
        <taxon>Bacteria</taxon>
        <taxon>Bacillati</taxon>
        <taxon>Actinomycetota</taxon>
        <taxon>Actinomycetes</taxon>
        <taxon>Micrococcales</taxon>
        <taxon>Microbacteriaceae</taxon>
        <taxon>Microterricola</taxon>
    </lineage>
</organism>
<dbReference type="PANTHER" id="PTHR28004">
    <property type="entry name" value="ZGC:162816-RELATED"/>
    <property type="match status" value="1"/>
</dbReference>
<keyword evidence="3" id="KW-1185">Reference proteome</keyword>
<dbReference type="STRING" id="412690.SAMN04489834_2853"/>
<dbReference type="Proteomes" id="UP000181956">
    <property type="component" value="Chromosome I"/>
</dbReference>
<evidence type="ECO:0000313" key="2">
    <source>
        <dbReference type="EMBL" id="SDT11271.1"/>
    </source>
</evidence>
<name>A0A1H1XQC8_9MICO</name>
<dbReference type="PANTHER" id="PTHR28004:SF2">
    <property type="entry name" value="D-SERINE DEHYDRATASE"/>
    <property type="match status" value="1"/>
</dbReference>
<sequence length="423" mass="45075">MTTELLLRSGFELPDAGMAASALPARFDGADYWRALDAATAELDPPFAVLALDALRHNASDMLRRAAGTPIRVASKSLRVRGVIEQLLALPGYHGVLAYTLAEALWLAETVDDVVVGYPSVDRAAIRRLATSPELAARVTLMVDSPDQLNVIDAVLKPGERESIRVCLELDASWNAPVLGHLGVWRSPVHSVEDTRALAGYIVARPGFELVGMMAYEAQIAGVGNRPIGKPVDGAVNRWMQRQSVAELHERRGAAVAAVRAIAPLQFVNGGGTGSLESTASDPSVTEIAAGSGIFGGHLFDNYEHFAPAPAAAFALPIVRKATGDTATMLGGGWVASGPPNVDRLPQLVWPEGLSYVSREMAGEVQSPLTGEAARRLRPGDRVWLRHTKSGELAEHVNEFALVDGDQVVGMMPSYRGEGKAFL</sequence>